<comment type="caution">
    <text evidence="3">The sequence shown here is derived from an EMBL/GenBank/DDBJ whole genome shotgun (WGS) entry which is preliminary data.</text>
</comment>
<dbReference type="OrthoDB" id="2576082at2759"/>
<feature type="transmembrane region" description="Helical" evidence="2">
    <location>
        <begin position="324"/>
        <end position="344"/>
    </location>
</feature>
<accession>A0A1E3I7H4</accession>
<dbReference type="AlphaFoldDB" id="A0A1E3I7H4"/>
<keyword evidence="2" id="KW-1133">Transmembrane helix</keyword>
<name>A0A1E3I7H4_9TREE</name>
<sequence length="404" mass="41985">MSTQRLWISDASPLFFYSPADAYFSGQNLSPWTGSDSSSSTTKRQIGGTVAGGSTYHSATGSAGVILPSIYATSFAPIFNANDYNVTLQINSDDSQSWETAQNWTASDGEFNQQTFTLQSSCGVDGGCQDAFEFQGAWVETQMAPSGSDTESVTLDDGSELVQYSGFSPIDSNNEIVQVSSNDHNSTLSMTSTAGATAQVVFNGASISIMGVVCPSCSTFTVTLDGTVAATLDTSNNVTVHDTLLFFTTNLGPSSTHTMSLEAQGGLVIDNFVAYGPEGGVGFIGTVAGSTATLSPSGTGATTTTGATATSTSVKGTSGGAPNVGVIIGAVLGSLAGVVLLWFACRKAVQAKTQGDDKKLDPWDEANMLQNQKNEGVHVTTAANQRYVYREFTPPLCLSIDEVC</sequence>
<evidence type="ECO:0000256" key="2">
    <source>
        <dbReference type="SAM" id="Phobius"/>
    </source>
</evidence>
<dbReference type="RefSeq" id="XP_018998325.1">
    <property type="nucleotide sequence ID" value="XM_019133620.1"/>
</dbReference>
<reference evidence="3 4" key="1">
    <citation type="submission" date="2016-06" db="EMBL/GenBank/DDBJ databases">
        <title>Evolution of pathogenesis and genome organization in the Tremellales.</title>
        <authorList>
            <person name="Cuomo C."/>
            <person name="Litvintseva A."/>
            <person name="Heitman J."/>
            <person name="Chen Y."/>
            <person name="Sun S."/>
            <person name="Springer D."/>
            <person name="Dromer F."/>
            <person name="Young S."/>
            <person name="Zeng Q."/>
            <person name="Chapman S."/>
            <person name="Gujja S."/>
            <person name="Saif S."/>
            <person name="Birren B."/>
        </authorList>
    </citation>
    <scope>NUCLEOTIDE SEQUENCE [LARGE SCALE GENOMIC DNA]</scope>
    <source>
        <strain evidence="3 4">CBS 6039</strain>
    </source>
</reference>
<dbReference type="STRING" id="1295533.A0A1E3I7H4"/>
<dbReference type="Proteomes" id="UP000094065">
    <property type="component" value="Unassembled WGS sequence"/>
</dbReference>
<dbReference type="Gene3D" id="2.60.120.260">
    <property type="entry name" value="Galactose-binding domain-like"/>
    <property type="match status" value="1"/>
</dbReference>
<feature type="region of interest" description="Disordered" evidence="1">
    <location>
        <begin position="295"/>
        <end position="315"/>
    </location>
</feature>
<dbReference type="GeneID" id="30151763"/>
<keyword evidence="4" id="KW-1185">Reference proteome</keyword>
<dbReference type="EMBL" id="AWGJ01000001">
    <property type="protein sequence ID" value="ODN84522.1"/>
    <property type="molecule type" value="Genomic_DNA"/>
</dbReference>
<proteinExistence type="predicted"/>
<organism evidence="3 4">
    <name type="scientific">Cryptococcus amylolentus CBS 6039</name>
    <dbReference type="NCBI Taxonomy" id="1295533"/>
    <lineage>
        <taxon>Eukaryota</taxon>
        <taxon>Fungi</taxon>
        <taxon>Dikarya</taxon>
        <taxon>Basidiomycota</taxon>
        <taxon>Agaricomycotina</taxon>
        <taxon>Tremellomycetes</taxon>
        <taxon>Tremellales</taxon>
        <taxon>Cryptococcaceae</taxon>
        <taxon>Cryptococcus</taxon>
    </lineage>
</organism>
<evidence type="ECO:0000313" key="4">
    <source>
        <dbReference type="Proteomes" id="UP000094065"/>
    </source>
</evidence>
<keyword evidence="2" id="KW-0472">Membrane</keyword>
<protein>
    <submittedName>
        <fullName evidence="3">Uncharacterized protein</fullName>
    </submittedName>
</protein>
<gene>
    <name evidence="3" type="ORF">L202_00454</name>
</gene>
<evidence type="ECO:0000256" key="1">
    <source>
        <dbReference type="SAM" id="MobiDB-lite"/>
    </source>
</evidence>
<keyword evidence="2" id="KW-0812">Transmembrane</keyword>
<evidence type="ECO:0000313" key="3">
    <source>
        <dbReference type="EMBL" id="ODN84522.1"/>
    </source>
</evidence>